<dbReference type="GO" id="GO:0006952">
    <property type="term" value="P:defense response"/>
    <property type="evidence" value="ECO:0007669"/>
    <property type="project" value="InterPro"/>
</dbReference>
<sequence>MASGFEVEVTISSAKDLKNVNWRHGDLKPYAVVWVDPNNKCTTHVAEYGDDSPTWDQTLTIPLRGPVEDSTLFIDIVHVKPNEDVKPLIGSVKLPLREVLDDVGLGAPSDRKLKLKRPSGRPHGKLEVKVTVRPPRYQAPDPYRAPAYGYGVPPPQTRDFGAPQQYNYPYAPPPQPQYYQSSGVPQAAGYGYNQPSYDQGQYGGGGGGYGYGYGSSEKPKEKGSKFGVGTGLAVGAVAGLVGGIALVEGAEYVEDKIADDAAEKVEEDYGDDDYGDDN</sequence>
<dbReference type="CDD" id="cd04051">
    <property type="entry name" value="C2_SRC2_like"/>
    <property type="match status" value="1"/>
</dbReference>
<protein>
    <recommendedName>
        <fullName evidence="2">C2 domain-containing protein</fullName>
    </recommendedName>
</protein>
<dbReference type="InterPro" id="IPR044750">
    <property type="entry name" value="C2_SRC2/BAP"/>
</dbReference>
<feature type="domain" description="C2" evidence="2">
    <location>
        <begin position="1"/>
        <end position="109"/>
    </location>
</feature>
<accession>A0AAW1Y0M9</accession>
<organism evidence="3 4">
    <name type="scientific">Rubus argutus</name>
    <name type="common">Southern blackberry</name>
    <dbReference type="NCBI Taxonomy" id="59490"/>
    <lineage>
        <taxon>Eukaryota</taxon>
        <taxon>Viridiplantae</taxon>
        <taxon>Streptophyta</taxon>
        <taxon>Embryophyta</taxon>
        <taxon>Tracheophyta</taxon>
        <taxon>Spermatophyta</taxon>
        <taxon>Magnoliopsida</taxon>
        <taxon>eudicotyledons</taxon>
        <taxon>Gunneridae</taxon>
        <taxon>Pentapetalae</taxon>
        <taxon>rosids</taxon>
        <taxon>fabids</taxon>
        <taxon>Rosales</taxon>
        <taxon>Rosaceae</taxon>
        <taxon>Rosoideae</taxon>
        <taxon>Rosoideae incertae sedis</taxon>
        <taxon>Rubus</taxon>
    </lineage>
</organism>
<dbReference type="Proteomes" id="UP001457282">
    <property type="component" value="Unassembled WGS sequence"/>
</dbReference>
<evidence type="ECO:0000256" key="1">
    <source>
        <dbReference type="SAM" id="MobiDB-lite"/>
    </source>
</evidence>
<name>A0AAW1Y0M9_RUBAR</name>
<dbReference type="PROSITE" id="PS50004">
    <property type="entry name" value="C2"/>
    <property type="match status" value="1"/>
</dbReference>
<dbReference type="AlphaFoldDB" id="A0AAW1Y0M9"/>
<evidence type="ECO:0000259" key="2">
    <source>
        <dbReference type="PROSITE" id="PS50004"/>
    </source>
</evidence>
<feature type="region of interest" description="Disordered" evidence="1">
    <location>
        <begin position="107"/>
        <end position="127"/>
    </location>
</feature>
<dbReference type="SMART" id="SM00239">
    <property type="entry name" value="C2"/>
    <property type="match status" value="1"/>
</dbReference>
<dbReference type="Gene3D" id="2.60.40.150">
    <property type="entry name" value="C2 domain"/>
    <property type="match status" value="1"/>
</dbReference>
<dbReference type="PANTHER" id="PTHR32246:SF20">
    <property type="entry name" value="CALCIUM-DEPENDENT LIPID-BINDING (CALB DOMAIN) FAMILY PROTEIN"/>
    <property type="match status" value="1"/>
</dbReference>
<dbReference type="PANTHER" id="PTHR32246">
    <property type="entry name" value="INGRESSION PROTEIN FIC1"/>
    <property type="match status" value="1"/>
</dbReference>
<feature type="region of interest" description="Disordered" evidence="1">
    <location>
        <begin position="153"/>
        <end position="183"/>
    </location>
</feature>
<dbReference type="EMBL" id="JBEDUW010000002">
    <property type="protein sequence ID" value="KAK9941729.1"/>
    <property type="molecule type" value="Genomic_DNA"/>
</dbReference>
<dbReference type="InterPro" id="IPR035892">
    <property type="entry name" value="C2_domain_sf"/>
</dbReference>
<dbReference type="Pfam" id="PF00168">
    <property type="entry name" value="C2"/>
    <property type="match status" value="1"/>
</dbReference>
<dbReference type="SUPFAM" id="SSF49562">
    <property type="entry name" value="C2 domain (Calcium/lipid-binding domain, CaLB)"/>
    <property type="match status" value="1"/>
</dbReference>
<keyword evidence="4" id="KW-1185">Reference proteome</keyword>
<dbReference type="InterPro" id="IPR000008">
    <property type="entry name" value="C2_dom"/>
</dbReference>
<evidence type="ECO:0000313" key="3">
    <source>
        <dbReference type="EMBL" id="KAK9941729.1"/>
    </source>
</evidence>
<gene>
    <name evidence="3" type="ORF">M0R45_007424</name>
</gene>
<comment type="caution">
    <text evidence="3">The sequence shown here is derived from an EMBL/GenBank/DDBJ whole genome shotgun (WGS) entry which is preliminary data.</text>
</comment>
<reference evidence="3 4" key="1">
    <citation type="journal article" date="2023" name="G3 (Bethesda)">
        <title>A chromosome-length genome assembly and annotation of blackberry (Rubus argutus, cv. 'Hillquist').</title>
        <authorList>
            <person name="Bruna T."/>
            <person name="Aryal R."/>
            <person name="Dudchenko O."/>
            <person name="Sargent D.J."/>
            <person name="Mead D."/>
            <person name="Buti M."/>
            <person name="Cavallini A."/>
            <person name="Hytonen T."/>
            <person name="Andres J."/>
            <person name="Pham M."/>
            <person name="Weisz D."/>
            <person name="Mascagni F."/>
            <person name="Usai G."/>
            <person name="Natali L."/>
            <person name="Bassil N."/>
            <person name="Fernandez G.E."/>
            <person name="Lomsadze A."/>
            <person name="Armour M."/>
            <person name="Olukolu B."/>
            <person name="Poorten T."/>
            <person name="Britton C."/>
            <person name="Davik J."/>
            <person name="Ashrafi H."/>
            <person name="Aiden E.L."/>
            <person name="Borodovsky M."/>
            <person name="Worthington M."/>
        </authorList>
    </citation>
    <scope>NUCLEOTIDE SEQUENCE [LARGE SCALE GENOMIC DNA]</scope>
    <source>
        <strain evidence="3">PI 553951</strain>
    </source>
</reference>
<feature type="compositionally biased region" description="Basic residues" evidence="1">
    <location>
        <begin position="113"/>
        <end position="123"/>
    </location>
</feature>
<proteinExistence type="predicted"/>
<evidence type="ECO:0000313" key="4">
    <source>
        <dbReference type="Proteomes" id="UP001457282"/>
    </source>
</evidence>